<gene>
    <name evidence="1" type="ORF">BJG93_36590</name>
</gene>
<sequence>MVRVNDYPQLRFIAWNRPGDDVLSDADAFALYERNWRFVDQRALDPHERALIERLTNDVGHGHLHV</sequence>
<protein>
    <submittedName>
        <fullName evidence="1">Uncharacterized protein</fullName>
    </submittedName>
</protein>
<dbReference type="AlphaFoldDB" id="A0A8F4QJV8"/>
<dbReference type="RefSeq" id="WP_027193514.1">
    <property type="nucleotide sequence ID" value="NZ_AXBN01000062.1"/>
</dbReference>
<name>A0A8F4QJV8_9BURK</name>
<geneLocation type="plasmid" evidence="1 2">
    <name>pl3WSM5005</name>
</geneLocation>
<dbReference type="KEGG" id="pspw:BJG93_36590"/>
<keyword evidence="1" id="KW-0614">Plasmid</keyword>
<dbReference type="OrthoDB" id="5422231at2"/>
<evidence type="ECO:0000313" key="1">
    <source>
        <dbReference type="EMBL" id="QXE07366.1"/>
    </source>
</evidence>
<accession>A0A8F4QJV8</accession>
<proteinExistence type="predicted"/>
<reference evidence="1" key="1">
    <citation type="submission" date="2016-09" db="EMBL/GenBank/DDBJ databases">
        <title>The Complete Genome of Burkholderia sprentiae wsm5005.</title>
        <authorList>
            <person name="De Meyer S."/>
            <person name="Wang P."/>
            <person name="Terpolilli J."/>
        </authorList>
    </citation>
    <scope>NUCLEOTIDE SEQUENCE [LARGE SCALE GENOMIC DNA]</scope>
    <source>
        <strain evidence="1">WSM5005</strain>
    </source>
</reference>
<dbReference type="EMBL" id="CP017564">
    <property type="protein sequence ID" value="QXE07366.1"/>
    <property type="molecule type" value="Genomic_DNA"/>
</dbReference>
<dbReference type="Proteomes" id="UP000179860">
    <property type="component" value="Plasmid pl3WSM5005"/>
</dbReference>
<organism evidence="1 2">
    <name type="scientific">Paraburkholderia sprentiae WSM5005</name>
    <dbReference type="NCBI Taxonomy" id="754502"/>
    <lineage>
        <taxon>Bacteria</taxon>
        <taxon>Pseudomonadati</taxon>
        <taxon>Pseudomonadota</taxon>
        <taxon>Betaproteobacteria</taxon>
        <taxon>Burkholderiales</taxon>
        <taxon>Burkholderiaceae</taxon>
        <taxon>Paraburkholderia</taxon>
    </lineage>
</organism>
<keyword evidence="2" id="KW-1185">Reference proteome</keyword>
<evidence type="ECO:0000313" key="2">
    <source>
        <dbReference type="Proteomes" id="UP000179860"/>
    </source>
</evidence>